<dbReference type="RefSeq" id="WP_114592184.1">
    <property type="nucleotide sequence ID" value="NZ_CP031165.1"/>
</dbReference>
<reference evidence="7 8" key="1">
    <citation type="submission" date="2018-09" db="EMBL/GenBank/DDBJ databases">
        <title>Complete genome sequence of Euzebya sp. DY32-46 isolated from seawater of Pacific Ocean.</title>
        <authorList>
            <person name="Xu L."/>
            <person name="Wu Y.-H."/>
            <person name="Xu X.-W."/>
        </authorList>
    </citation>
    <scope>NUCLEOTIDE SEQUENCE [LARGE SCALE GENOMIC DNA]</scope>
    <source>
        <strain evidence="7 8">DY32-46</strain>
    </source>
</reference>
<feature type="compositionally biased region" description="Basic and acidic residues" evidence="5">
    <location>
        <begin position="1"/>
        <end position="10"/>
    </location>
</feature>
<evidence type="ECO:0000256" key="5">
    <source>
        <dbReference type="SAM" id="MobiDB-lite"/>
    </source>
</evidence>
<dbReference type="GO" id="GO:0005524">
    <property type="term" value="F:ATP binding"/>
    <property type="evidence" value="ECO:0007669"/>
    <property type="project" value="UniProtKB-KW"/>
</dbReference>
<comment type="similarity">
    <text evidence="1">Belongs to the protein kinase superfamily. ADCK protein kinase family.</text>
</comment>
<dbReference type="AlphaFoldDB" id="A0A346XZT8"/>
<name>A0A346XZT8_9ACTN</name>
<keyword evidence="7" id="KW-0503">Monooxygenase</keyword>
<dbReference type="Proteomes" id="UP000264006">
    <property type="component" value="Chromosome"/>
</dbReference>
<evidence type="ECO:0000313" key="8">
    <source>
        <dbReference type="Proteomes" id="UP000264006"/>
    </source>
</evidence>
<dbReference type="CDD" id="cd13970">
    <property type="entry name" value="ABC1_ADCK3"/>
    <property type="match status" value="1"/>
</dbReference>
<dbReference type="PANTHER" id="PTHR43851:SF3">
    <property type="entry name" value="COENZYME Q8"/>
    <property type="match status" value="1"/>
</dbReference>
<dbReference type="EMBL" id="CP031165">
    <property type="protein sequence ID" value="AXV07735.1"/>
    <property type="molecule type" value="Genomic_DNA"/>
</dbReference>
<keyword evidence="7" id="KW-0560">Oxidoreductase</keyword>
<dbReference type="InterPro" id="IPR051409">
    <property type="entry name" value="Atypical_kinase_ADCK"/>
</dbReference>
<dbReference type="InterPro" id="IPR011009">
    <property type="entry name" value="Kinase-like_dom_sf"/>
</dbReference>
<protein>
    <submittedName>
        <fullName evidence="7">Ubiquinone biosynthesis monooxygenase UbiB</fullName>
    </submittedName>
</protein>
<keyword evidence="2" id="KW-0808">Transferase</keyword>
<keyword evidence="7" id="KW-0830">Ubiquinone</keyword>
<dbReference type="KEGG" id="euz:DVS28_a3056"/>
<keyword evidence="4" id="KW-0067">ATP-binding</keyword>
<dbReference type="SUPFAM" id="SSF56112">
    <property type="entry name" value="Protein kinase-like (PK-like)"/>
    <property type="match status" value="1"/>
</dbReference>
<evidence type="ECO:0000256" key="4">
    <source>
        <dbReference type="ARBA" id="ARBA00022840"/>
    </source>
</evidence>
<keyword evidence="8" id="KW-1185">Reference proteome</keyword>
<dbReference type="Pfam" id="PF03109">
    <property type="entry name" value="ABC1"/>
    <property type="match status" value="1"/>
</dbReference>
<keyword evidence="3" id="KW-0547">Nucleotide-binding</keyword>
<evidence type="ECO:0000256" key="3">
    <source>
        <dbReference type="ARBA" id="ARBA00022741"/>
    </source>
</evidence>
<dbReference type="GO" id="GO:0016740">
    <property type="term" value="F:transferase activity"/>
    <property type="evidence" value="ECO:0007669"/>
    <property type="project" value="UniProtKB-KW"/>
</dbReference>
<organism evidence="7 8">
    <name type="scientific">Euzebya pacifica</name>
    <dbReference type="NCBI Taxonomy" id="1608957"/>
    <lineage>
        <taxon>Bacteria</taxon>
        <taxon>Bacillati</taxon>
        <taxon>Actinomycetota</taxon>
        <taxon>Nitriliruptoria</taxon>
        <taxon>Euzebyales</taxon>
    </lineage>
</organism>
<dbReference type="InterPro" id="IPR034646">
    <property type="entry name" value="ADCK3_dom"/>
</dbReference>
<sequence>MARNPDDDPKAPSPALGSRASRAGDLAKFSANAGVGMVAARLRQMAGNDDAADAFHGRTAQQAAELLGSMKGLAMKMGQIASFVDVDLPEEVRDTYRDQLAALQAAAPAMDTAVIAEVIEEQYGAPPEDVFATWDPEPLASASIGQVHRATLPDGTEVITKVQYPGIAEAIEHDLDNAEVLAPLVKVVSPNLQVRPLMTELRDRMRDELDYQREAQYQHAFAQRYDGHPFVRIPAVHADWCRPRVLVADYVRGASFETMLQTATEEAKQRYAEAIYRFSFGSLHRFRLFNGDPHPGNYLFPGDGTVVFVDFGAVKAFSSETRSLIRRQLAPLWENDTAALMDVFDEAGFFPGTRPDPERLMEWFRLFNRPVVDHEPFTYTAEFARAVITATSDPRGGYLDMIRKLNLPPDYLVLNRIQWGVNSILAMLGATNRWRSISEEFWFGAPPATPMGEEERPFIDASPYLA</sequence>
<dbReference type="InterPro" id="IPR004147">
    <property type="entry name" value="ABC1_dom"/>
</dbReference>
<evidence type="ECO:0000256" key="2">
    <source>
        <dbReference type="ARBA" id="ARBA00022679"/>
    </source>
</evidence>
<dbReference type="GO" id="GO:0004497">
    <property type="term" value="F:monooxygenase activity"/>
    <property type="evidence" value="ECO:0007669"/>
    <property type="project" value="UniProtKB-KW"/>
</dbReference>
<evidence type="ECO:0000313" key="7">
    <source>
        <dbReference type="EMBL" id="AXV07735.1"/>
    </source>
</evidence>
<accession>A0A346XZT8</accession>
<gene>
    <name evidence="7" type="ORF">DVS28_a3056</name>
</gene>
<proteinExistence type="inferred from homology"/>
<feature type="region of interest" description="Disordered" evidence="5">
    <location>
        <begin position="1"/>
        <end position="22"/>
    </location>
</feature>
<evidence type="ECO:0000256" key="1">
    <source>
        <dbReference type="ARBA" id="ARBA00009670"/>
    </source>
</evidence>
<evidence type="ECO:0000259" key="6">
    <source>
        <dbReference type="Pfam" id="PF03109"/>
    </source>
</evidence>
<feature type="domain" description="ABC1 atypical kinase-like" evidence="6">
    <location>
        <begin position="103"/>
        <end position="341"/>
    </location>
</feature>
<dbReference type="PANTHER" id="PTHR43851">
    <property type="match status" value="1"/>
</dbReference>
<dbReference type="OrthoDB" id="9795390at2"/>